<dbReference type="Proteomes" id="UP000277766">
    <property type="component" value="Unassembled WGS sequence"/>
</dbReference>
<dbReference type="SUPFAM" id="SSF51905">
    <property type="entry name" value="FAD/NAD(P)-binding domain"/>
    <property type="match status" value="1"/>
</dbReference>
<sequence length="404" mass="44514">MDLRDGRAFWPTDNGLIQTYPPLRADTAVDVAVIGAGITGALLADALTHAGLSVAVLDRRDVASGSTSASTALLQFEIDTNLHELRDMIGQGPADRAYHLCRDAIDLVGELCRQLPDGCGFGRNGSLYYASLRRDGRMLEREQQAREEAGLNSEYLSSRELYTRFGIKAPAALFTPDGAEVDPYRLAHGLLARVAQRGGLITDRTTVTQLEEGRSSWTLHTDRGPKVQAGWVIVATGYEAEQFLGHRLARLKNSYALATEPLAEDTELWPTGCLIWETARPYLYARTTPDRRIIIGGEDDPFHSPERRERRLKSRAQRLHKALGQLQPQLDTEIAFSWAGTFGETKDGLAYIGPQPGKKRLLFALGYGGNGITYSVQAARLLTAHILGADAQDRADLNIFRLDR</sequence>
<feature type="domain" description="FAD dependent oxidoreductase" evidence="1">
    <location>
        <begin position="30"/>
        <end position="384"/>
    </location>
</feature>
<dbReference type="Pfam" id="PF01266">
    <property type="entry name" value="DAO"/>
    <property type="match status" value="1"/>
</dbReference>
<organism evidence="2 3">
    <name type="scientific">Deinococcus radiophilus</name>
    <dbReference type="NCBI Taxonomy" id="32062"/>
    <lineage>
        <taxon>Bacteria</taxon>
        <taxon>Thermotogati</taxon>
        <taxon>Deinococcota</taxon>
        <taxon>Deinococci</taxon>
        <taxon>Deinococcales</taxon>
        <taxon>Deinococcaceae</taxon>
        <taxon>Deinococcus</taxon>
    </lineage>
</organism>
<dbReference type="Gene3D" id="3.30.9.10">
    <property type="entry name" value="D-Amino Acid Oxidase, subunit A, domain 2"/>
    <property type="match status" value="1"/>
</dbReference>
<protein>
    <submittedName>
        <fullName evidence="2">FAD-binding oxidoreductase</fullName>
    </submittedName>
</protein>
<dbReference type="PANTHER" id="PTHR13847:SF201">
    <property type="entry name" value="PUTATIBE OXIDOREDUCTASE"/>
    <property type="match status" value="1"/>
</dbReference>
<comment type="caution">
    <text evidence="2">The sequence shown here is derived from an EMBL/GenBank/DDBJ whole genome shotgun (WGS) entry which is preliminary data.</text>
</comment>
<gene>
    <name evidence="2" type="ORF">EJ104_00610</name>
</gene>
<evidence type="ECO:0000313" key="3">
    <source>
        <dbReference type="Proteomes" id="UP000277766"/>
    </source>
</evidence>
<name>A0A431W5P2_9DEIO</name>
<dbReference type="GO" id="GO:0005737">
    <property type="term" value="C:cytoplasm"/>
    <property type="evidence" value="ECO:0007669"/>
    <property type="project" value="TreeGrafter"/>
</dbReference>
<dbReference type="RefSeq" id="WP_126350817.1">
    <property type="nucleotide sequence ID" value="NZ_CP086380.1"/>
</dbReference>
<evidence type="ECO:0000313" key="2">
    <source>
        <dbReference type="EMBL" id="RTR30789.1"/>
    </source>
</evidence>
<dbReference type="AlphaFoldDB" id="A0A431W5P2"/>
<accession>A0A431W5P2</accession>
<dbReference type="Gene3D" id="3.50.50.60">
    <property type="entry name" value="FAD/NAD(P)-binding domain"/>
    <property type="match status" value="1"/>
</dbReference>
<reference evidence="2 3" key="1">
    <citation type="submission" date="2018-12" db="EMBL/GenBank/DDBJ databases">
        <title>Deinococcus radiophilus ATCC 27603 genome sequencing and assembly.</title>
        <authorList>
            <person name="Maclea K.S."/>
            <person name="Maynard C.R."/>
        </authorList>
    </citation>
    <scope>NUCLEOTIDE SEQUENCE [LARGE SCALE GENOMIC DNA]</scope>
    <source>
        <strain evidence="2 3">ATCC 27603</strain>
    </source>
</reference>
<dbReference type="PRINTS" id="PR00420">
    <property type="entry name" value="RNGMNOXGNASE"/>
</dbReference>
<dbReference type="EMBL" id="RXPE01000001">
    <property type="protein sequence ID" value="RTR30789.1"/>
    <property type="molecule type" value="Genomic_DNA"/>
</dbReference>
<proteinExistence type="predicted"/>
<dbReference type="PANTHER" id="PTHR13847">
    <property type="entry name" value="SARCOSINE DEHYDROGENASE-RELATED"/>
    <property type="match status" value="1"/>
</dbReference>
<keyword evidence="3" id="KW-1185">Reference proteome</keyword>
<dbReference type="InterPro" id="IPR006076">
    <property type="entry name" value="FAD-dep_OxRdtase"/>
</dbReference>
<dbReference type="InterPro" id="IPR036188">
    <property type="entry name" value="FAD/NAD-bd_sf"/>
</dbReference>
<evidence type="ECO:0000259" key="1">
    <source>
        <dbReference type="Pfam" id="PF01266"/>
    </source>
</evidence>
<dbReference type="OrthoDB" id="571248at2"/>